<dbReference type="EMBL" id="FWFP01000017">
    <property type="protein sequence ID" value="SLN76044.1"/>
    <property type="molecule type" value="Genomic_DNA"/>
</dbReference>
<name>A0A1X7ACL0_9RHOB</name>
<dbReference type="PANTHER" id="PTHR30244">
    <property type="entry name" value="TRANSAMINASE"/>
    <property type="match status" value="1"/>
</dbReference>
<dbReference type="InterPro" id="IPR015424">
    <property type="entry name" value="PyrdxlP-dep_Trfase"/>
</dbReference>
<reference evidence="4" key="1">
    <citation type="submission" date="2017-03" db="EMBL/GenBank/DDBJ databases">
        <authorList>
            <person name="Rodrigo-Torres L."/>
            <person name="Arahal R.D."/>
            <person name="Lucena T."/>
        </authorList>
    </citation>
    <scope>NUCLEOTIDE SEQUENCE [LARGE SCALE GENOMIC DNA]</scope>
    <source>
        <strain evidence="4">CECT 8411</strain>
    </source>
</reference>
<proteinExistence type="inferred from homology"/>
<sequence>MQVPTQIADAVVTMPMTAGSFWARDAKGGIPALFADRRVHYAFQTRVAIRAACDVLGLQAGDEVLAPAYNCGSELDPLVHAGLKVRLYPVDADLLVAPERIEPLITNRTKAVYVIHYFGMLQPDLAAVRSLCDRHGLRMIEDCALSLLSGKAPAEGYTGDVSVFCFHKFAPVLQGGALVVNAPDLKVGNPFPRPAPGKPVVKTLARAGLANVLGPSRSQRMLRRLRGQRHEEAPCGAQPGALEDMPRHYYFDPGLCGRGISAFAARSLQAFSASGMIAARQRNWRRYCQHLNGMQGIRMLLPELGPHSCPLTMPVVVDERDHVARELQARGIGATPWWAGFSRNLDWMGQDGAMALKDTVLSLPLHQFLGDEHVDYIMSVLQGLIRDR</sequence>
<gene>
    <name evidence="3" type="primary">arnB</name>
    <name evidence="3" type="ORF">RUM8411_04328</name>
</gene>
<dbReference type="Pfam" id="PF01041">
    <property type="entry name" value="DegT_DnrJ_EryC1"/>
    <property type="match status" value="2"/>
</dbReference>
<dbReference type="AlphaFoldDB" id="A0A1X7ACL0"/>
<dbReference type="InterPro" id="IPR015422">
    <property type="entry name" value="PyrdxlP-dep_Trfase_small"/>
</dbReference>
<dbReference type="InterPro" id="IPR015421">
    <property type="entry name" value="PyrdxlP-dep_Trfase_major"/>
</dbReference>
<dbReference type="GO" id="GO:0000271">
    <property type="term" value="P:polysaccharide biosynthetic process"/>
    <property type="evidence" value="ECO:0007669"/>
    <property type="project" value="TreeGrafter"/>
</dbReference>
<evidence type="ECO:0000313" key="3">
    <source>
        <dbReference type="EMBL" id="SLN76044.1"/>
    </source>
</evidence>
<keyword evidence="3" id="KW-0808">Transferase</keyword>
<keyword evidence="4" id="KW-1185">Reference proteome</keyword>
<dbReference type="GO" id="GO:0030170">
    <property type="term" value="F:pyridoxal phosphate binding"/>
    <property type="evidence" value="ECO:0007669"/>
    <property type="project" value="TreeGrafter"/>
</dbReference>
<dbReference type="InterPro" id="IPR000653">
    <property type="entry name" value="DegT/StrS_aminotransferase"/>
</dbReference>
<keyword evidence="2" id="KW-0663">Pyridoxal phosphate</keyword>
<evidence type="ECO:0000256" key="2">
    <source>
        <dbReference type="RuleBase" id="RU004508"/>
    </source>
</evidence>
<dbReference type="PANTHER" id="PTHR30244:SF34">
    <property type="entry name" value="DTDP-4-AMINO-4,6-DIDEOXYGALACTOSE TRANSAMINASE"/>
    <property type="match status" value="1"/>
</dbReference>
<dbReference type="Gene3D" id="3.90.1150.10">
    <property type="entry name" value="Aspartate Aminotransferase, domain 1"/>
    <property type="match status" value="1"/>
</dbReference>
<comment type="similarity">
    <text evidence="1 2">Belongs to the DegT/DnrJ/EryC1 family.</text>
</comment>
<accession>A0A1X7ACL0</accession>
<dbReference type="Gene3D" id="3.40.640.10">
    <property type="entry name" value="Type I PLP-dependent aspartate aminotransferase-like (Major domain)"/>
    <property type="match status" value="1"/>
</dbReference>
<evidence type="ECO:0000313" key="4">
    <source>
        <dbReference type="Proteomes" id="UP000193778"/>
    </source>
</evidence>
<keyword evidence="3" id="KW-0032">Aminotransferase</keyword>
<dbReference type="Proteomes" id="UP000193778">
    <property type="component" value="Unassembled WGS sequence"/>
</dbReference>
<protein>
    <submittedName>
        <fullName evidence="3">UDP-4-amino-4-deoxy-L-arabinose--oxoglutarate aminotransferase</fullName>
        <ecNumber evidence="3">2.6.1.87</ecNumber>
    </submittedName>
</protein>
<dbReference type="EC" id="2.6.1.87" evidence="3"/>
<dbReference type="SUPFAM" id="SSF53383">
    <property type="entry name" value="PLP-dependent transferases"/>
    <property type="match status" value="1"/>
</dbReference>
<dbReference type="GO" id="GO:0099620">
    <property type="term" value="F:UDP-4-amino-4-deoxy-L-arabinose aminotransferase"/>
    <property type="evidence" value="ECO:0007669"/>
    <property type="project" value="UniProtKB-EC"/>
</dbReference>
<evidence type="ECO:0000256" key="1">
    <source>
        <dbReference type="ARBA" id="ARBA00037999"/>
    </source>
</evidence>
<organism evidence="3 4">
    <name type="scientific">Ruegeria meonggei</name>
    <dbReference type="NCBI Taxonomy" id="1446476"/>
    <lineage>
        <taxon>Bacteria</taxon>
        <taxon>Pseudomonadati</taxon>
        <taxon>Pseudomonadota</taxon>
        <taxon>Alphaproteobacteria</taxon>
        <taxon>Rhodobacterales</taxon>
        <taxon>Roseobacteraceae</taxon>
        <taxon>Ruegeria</taxon>
    </lineage>
</organism>